<dbReference type="PROSITE" id="PS50113">
    <property type="entry name" value="PAC"/>
    <property type="match status" value="1"/>
</dbReference>
<dbReference type="InterPro" id="IPR004358">
    <property type="entry name" value="Sig_transdc_His_kin-like_C"/>
</dbReference>
<keyword evidence="12" id="KW-0472">Membrane</keyword>
<evidence type="ECO:0000259" key="17">
    <source>
        <dbReference type="PROSITE" id="PS50113"/>
    </source>
</evidence>
<dbReference type="GO" id="GO:0016020">
    <property type="term" value="C:membrane"/>
    <property type="evidence" value="ECO:0007669"/>
    <property type="project" value="UniProtKB-SubCell"/>
</dbReference>
<comment type="subcellular location">
    <subcellularLocation>
        <location evidence="2">Membrane</location>
        <topology evidence="2">Multi-pass membrane protein</topology>
    </subcellularLocation>
</comment>
<dbReference type="SMART" id="SM00086">
    <property type="entry name" value="PAC"/>
    <property type="match status" value="1"/>
</dbReference>
<dbReference type="Gene3D" id="3.30.565.10">
    <property type="entry name" value="Histidine kinase-like ATPase, C-terminal domain"/>
    <property type="match status" value="1"/>
</dbReference>
<dbReference type="InterPro" id="IPR013655">
    <property type="entry name" value="PAS_fold_3"/>
</dbReference>
<gene>
    <name evidence="18" type="ORF">AA314_04505</name>
    <name evidence="19" type="ORF">ATI61_11368</name>
</gene>
<evidence type="ECO:0000313" key="18">
    <source>
        <dbReference type="EMBL" id="AKJ02879.1"/>
    </source>
</evidence>
<dbReference type="SMART" id="SM00388">
    <property type="entry name" value="HisKA"/>
    <property type="match status" value="1"/>
</dbReference>
<dbReference type="PROSITE" id="PS50109">
    <property type="entry name" value="HIS_KIN"/>
    <property type="match status" value="1"/>
</dbReference>
<evidence type="ECO:0000256" key="14">
    <source>
        <dbReference type="SAM" id="MobiDB-lite"/>
    </source>
</evidence>
<evidence type="ECO:0000256" key="3">
    <source>
        <dbReference type="ARBA" id="ARBA00012438"/>
    </source>
</evidence>
<evidence type="ECO:0000256" key="11">
    <source>
        <dbReference type="ARBA" id="ARBA00023012"/>
    </source>
</evidence>
<dbReference type="SMART" id="SM00387">
    <property type="entry name" value="HATPase_c"/>
    <property type="match status" value="1"/>
</dbReference>
<protein>
    <recommendedName>
        <fullName evidence="3">histidine kinase</fullName>
        <ecNumber evidence="3">2.7.13.3</ecNumber>
    </recommendedName>
</protein>
<organism evidence="18 20">
    <name type="scientific">Archangium gephyra</name>
    <dbReference type="NCBI Taxonomy" id="48"/>
    <lineage>
        <taxon>Bacteria</taxon>
        <taxon>Pseudomonadati</taxon>
        <taxon>Myxococcota</taxon>
        <taxon>Myxococcia</taxon>
        <taxon>Myxococcales</taxon>
        <taxon>Cystobacterineae</taxon>
        <taxon>Archangiaceae</taxon>
        <taxon>Archangium</taxon>
    </lineage>
</organism>
<comment type="catalytic activity">
    <reaction evidence="1">
        <text>ATP + protein L-histidine = ADP + protein N-phospho-L-histidine.</text>
        <dbReference type="EC" id="2.7.13.3"/>
    </reaction>
</comment>
<dbReference type="CDD" id="cd00082">
    <property type="entry name" value="HisKA"/>
    <property type="match status" value="1"/>
</dbReference>
<dbReference type="PROSITE" id="PS50112">
    <property type="entry name" value="PAS"/>
    <property type="match status" value="2"/>
</dbReference>
<dbReference type="PANTHER" id="PTHR42878:SF7">
    <property type="entry name" value="SENSOR HISTIDINE KINASE GLRK"/>
    <property type="match status" value="1"/>
</dbReference>
<keyword evidence="9" id="KW-0067">ATP-binding</keyword>
<evidence type="ECO:0000256" key="1">
    <source>
        <dbReference type="ARBA" id="ARBA00000085"/>
    </source>
</evidence>
<dbReference type="InterPro" id="IPR000014">
    <property type="entry name" value="PAS"/>
</dbReference>
<keyword evidence="7" id="KW-0547">Nucleotide-binding</keyword>
<dbReference type="GO" id="GO:0000155">
    <property type="term" value="F:phosphorelay sensor kinase activity"/>
    <property type="evidence" value="ECO:0007669"/>
    <property type="project" value="InterPro"/>
</dbReference>
<keyword evidence="10" id="KW-1133">Transmembrane helix</keyword>
<dbReference type="InterPro" id="IPR003594">
    <property type="entry name" value="HATPase_dom"/>
</dbReference>
<keyword evidence="8" id="KW-0418">Kinase</keyword>
<evidence type="ECO:0000259" key="15">
    <source>
        <dbReference type="PROSITE" id="PS50109"/>
    </source>
</evidence>
<dbReference type="InterPro" id="IPR013656">
    <property type="entry name" value="PAS_4"/>
</dbReference>
<keyword evidence="5" id="KW-0808">Transferase</keyword>
<feature type="domain" description="PAS" evidence="16">
    <location>
        <begin position="20"/>
        <end position="91"/>
    </location>
</feature>
<evidence type="ECO:0000256" key="13">
    <source>
        <dbReference type="SAM" id="Coils"/>
    </source>
</evidence>
<dbReference type="RefSeq" id="WP_053066599.1">
    <property type="nucleotide sequence ID" value="NZ_CP011509.1"/>
</dbReference>
<dbReference type="Gene3D" id="1.10.287.130">
    <property type="match status" value="1"/>
</dbReference>
<dbReference type="EC" id="2.7.13.3" evidence="3"/>
<feature type="region of interest" description="Disordered" evidence="14">
    <location>
        <begin position="602"/>
        <end position="621"/>
    </location>
</feature>
<evidence type="ECO:0000256" key="7">
    <source>
        <dbReference type="ARBA" id="ARBA00022741"/>
    </source>
</evidence>
<feature type="domain" description="PAC" evidence="17">
    <location>
        <begin position="96"/>
        <end position="149"/>
    </location>
</feature>
<dbReference type="SUPFAM" id="SSF55874">
    <property type="entry name" value="ATPase domain of HSP90 chaperone/DNA topoisomerase II/histidine kinase"/>
    <property type="match status" value="1"/>
</dbReference>
<dbReference type="InterPro" id="IPR001610">
    <property type="entry name" value="PAC"/>
</dbReference>
<evidence type="ECO:0000256" key="12">
    <source>
        <dbReference type="ARBA" id="ARBA00023136"/>
    </source>
</evidence>
<reference evidence="18 20" key="1">
    <citation type="submission" date="2015-05" db="EMBL/GenBank/DDBJ databases">
        <title>Genome assembly of Archangium gephyra DSM 2261.</title>
        <authorList>
            <person name="Sharma G."/>
            <person name="Subramanian S."/>
        </authorList>
    </citation>
    <scope>NUCLEOTIDE SEQUENCE [LARGE SCALE GENOMIC DNA]</scope>
    <source>
        <strain evidence="18 20">DSM 2261</strain>
    </source>
</reference>
<evidence type="ECO:0000256" key="2">
    <source>
        <dbReference type="ARBA" id="ARBA00004141"/>
    </source>
</evidence>
<dbReference type="Proteomes" id="UP000256345">
    <property type="component" value="Unassembled WGS sequence"/>
</dbReference>
<keyword evidence="11" id="KW-0902">Two-component regulatory system</keyword>
<feature type="coiled-coil region" evidence="13">
    <location>
        <begin position="264"/>
        <end position="295"/>
    </location>
</feature>
<dbReference type="Gene3D" id="3.30.450.20">
    <property type="entry name" value="PAS domain"/>
    <property type="match status" value="3"/>
</dbReference>
<accession>A0AAC8Q8T6</accession>
<dbReference type="NCBIfam" id="TIGR00229">
    <property type="entry name" value="sensory_box"/>
    <property type="match status" value="3"/>
</dbReference>
<keyword evidence="13" id="KW-0175">Coiled coil</keyword>
<dbReference type="InterPro" id="IPR035965">
    <property type="entry name" value="PAS-like_dom_sf"/>
</dbReference>
<dbReference type="Pfam" id="PF02518">
    <property type="entry name" value="HATPase_c"/>
    <property type="match status" value="1"/>
</dbReference>
<evidence type="ECO:0000256" key="9">
    <source>
        <dbReference type="ARBA" id="ARBA00022840"/>
    </source>
</evidence>
<dbReference type="SUPFAM" id="SSF55785">
    <property type="entry name" value="PYP-like sensor domain (PAS domain)"/>
    <property type="match status" value="3"/>
</dbReference>
<dbReference type="InterPro" id="IPR005467">
    <property type="entry name" value="His_kinase_dom"/>
</dbReference>
<evidence type="ECO:0000313" key="21">
    <source>
        <dbReference type="Proteomes" id="UP000256345"/>
    </source>
</evidence>
<keyword evidence="6" id="KW-0812">Transmembrane</keyword>
<dbReference type="InterPro" id="IPR050351">
    <property type="entry name" value="BphY/WalK/GraS-like"/>
</dbReference>
<sequence length="621" mass="70772">MPSDSDSRPAAHGPETSLLHEERLRLAVEATGLGTWDLDPLTGALHWDERCKALFGVPPEASLDYDTFLSLVHPEDREHVHQVVQRALDPTGSGSYRLDYRAVSPRDGTVRWLSTSGRAFFDSNGRAVRFLGTVLDITERVLERQAAEREKHRVTTLLENISEAFEAFDRDWRFIYVNRETERLVGMPREQLLGRSHWEVYPDTVGTPLEHLFRRAATERIPLSFENHYAPWDRWFEVHVYPTEEGVAVLFQDVTGRKRRDEERERLLREQTHLREQAEQALRERQRAVEVLEHGEALVVVDKDFRIVLVNEHQERLSQTRREDTLGRSIWEVFPAIAHPDSSYRRAFRQVLEQHVPVQFEEYYPPLGLWVGMSVHPTSEGGLAVFFRDITEHKRAEQFRERLMGIVSHDLRGPLHGISLTTEQLLRRDDVAGPVLAGVQRIARSTERMARMITDLLDFTRARLGGGIPLQLRHCNLVELVRATLEEHEVTHPGRFVLSHAPGSYSGEWDPDRLAQVVSNLVGNALQHGARDTPVAVSLEHEDATLVLAVRNQGPPIPEALLPHVFDPFRRANHHSRQGLGLGLYIAQQLILAHGGSITVSSREDSGTTFTVRLPRHTPSP</sequence>
<dbReference type="PANTHER" id="PTHR42878">
    <property type="entry name" value="TWO-COMPONENT HISTIDINE KINASE"/>
    <property type="match status" value="1"/>
</dbReference>
<dbReference type="Pfam" id="PF08447">
    <property type="entry name" value="PAS_3"/>
    <property type="match status" value="1"/>
</dbReference>
<dbReference type="CDD" id="cd00075">
    <property type="entry name" value="HATPase"/>
    <property type="match status" value="1"/>
</dbReference>
<dbReference type="EMBL" id="QUMU01000013">
    <property type="protein sequence ID" value="REG25005.1"/>
    <property type="molecule type" value="Genomic_DNA"/>
</dbReference>
<evidence type="ECO:0000256" key="4">
    <source>
        <dbReference type="ARBA" id="ARBA00022553"/>
    </source>
</evidence>
<keyword evidence="4" id="KW-0597">Phosphoprotein</keyword>
<dbReference type="SUPFAM" id="SSF47384">
    <property type="entry name" value="Homodimeric domain of signal transducing histidine kinase"/>
    <property type="match status" value="1"/>
</dbReference>
<dbReference type="Gene3D" id="2.10.70.100">
    <property type="match status" value="1"/>
</dbReference>
<dbReference type="PRINTS" id="PR00344">
    <property type="entry name" value="BCTRLSENSOR"/>
</dbReference>
<evidence type="ECO:0000256" key="6">
    <source>
        <dbReference type="ARBA" id="ARBA00022692"/>
    </source>
</evidence>
<dbReference type="Pfam" id="PF08448">
    <property type="entry name" value="PAS_4"/>
    <property type="match status" value="2"/>
</dbReference>
<name>A0AAC8Q8T6_9BACT</name>
<dbReference type="KEGG" id="age:AA314_04505"/>
<dbReference type="GO" id="GO:0000156">
    <property type="term" value="F:phosphorelay response regulator activity"/>
    <property type="evidence" value="ECO:0007669"/>
    <property type="project" value="TreeGrafter"/>
</dbReference>
<evidence type="ECO:0000259" key="16">
    <source>
        <dbReference type="PROSITE" id="PS50112"/>
    </source>
</evidence>
<dbReference type="GO" id="GO:0007234">
    <property type="term" value="P:osmosensory signaling via phosphorelay pathway"/>
    <property type="evidence" value="ECO:0007669"/>
    <property type="project" value="TreeGrafter"/>
</dbReference>
<evidence type="ECO:0000256" key="5">
    <source>
        <dbReference type="ARBA" id="ARBA00022679"/>
    </source>
</evidence>
<evidence type="ECO:0000256" key="8">
    <source>
        <dbReference type="ARBA" id="ARBA00022777"/>
    </source>
</evidence>
<dbReference type="InterPro" id="IPR036890">
    <property type="entry name" value="HATPase_C_sf"/>
</dbReference>
<dbReference type="InterPro" id="IPR003661">
    <property type="entry name" value="HisK_dim/P_dom"/>
</dbReference>
<dbReference type="GO" id="GO:0030295">
    <property type="term" value="F:protein kinase activator activity"/>
    <property type="evidence" value="ECO:0007669"/>
    <property type="project" value="TreeGrafter"/>
</dbReference>
<dbReference type="Pfam" id="PF00512">
    <property type="entry name" value="HisKA"/>
    <property type="match status" value="1"/>
</dbReference>
<dbReference type="CDD" id="cd00130">
    <property type="entry name" value="PAS"/>
    <property type="match status" value="3"/>
</dbReference>
<reference evidence="19 21" key="2">
    <citation type="submission" date="2018-08" db="EMBL/GenBank/DDBJ databases">
        <title>Genomic Encyclopedia of Archaeal and Bacterial Type Strains, Phase II (KMG-II): from individual species to whole genera.</title>
        <authorList>
            <person name="Goeker M."/>
        </authorList>
    </citation>
    <scope>NUCLEOTIDE SEQUENCE [LARGE SCALE GENOMIC DNA]</scope>
    <source>
        <strain evidence="19 21">DSM 2261</strain>
    </source>
</reference>
<dbReference type="Proteomes" id="UP000035579">
    <property type="component" value="Chromosome"/>
</dbReference>
<keyword evidence="21" id="KW-1185">Reference proteome</keyword>
<proteinExistence type="predicted"/>
<dbReference type="InterPro" id="IPR036097">
    <property type="entry name" value="HisK_dim/P_sf"/>
</dbReference>
<evidence type="ECO:0000313" key="20">
    <source>
        <dbReference type="Proteomes" id="UP000035579"/>
    </source>
</evidence>
<evidence type="ECO:0000313" key="19">
    <source>
        <dbReference type="EMBL" id="REG25005.1"/>
    </source>
</evidence>
<dbReference type="InterPro" id="IPR000700">
    <property type="entry name" value="PAS-assoc_C"/>
</dbReference>
<dbReference type="SMART" id="SM00091">
    <property type="entry name" value="PAS"/>
    <property type="match status" value="3"/>
</dbReference>
<feature type="domain" description="PAS" evidence="16">
    <location>
        <begin position="150"/>
        <end position="196"/>
    </location>
</feature>
<evidence type="ECO:0000256" key="10">
    <source>
        <dbReference type="ARBA" id="ARBA00022989"/>
    </source>
</evidence>
<dbReference type="EMBL" id="CP011509">
    <property type="protein sequence ID" value="AKJ02879.1"/>
    <property type="molecule type" value="Genomic_DNA"/>
</dbReference>
<feature type="domain" description="Histidine kinase" evidence="15">
    <location>
        <begin position="406"/>
        <end position="618"/>
    </location>
</feature>
<dbReference type="AlphaFoldDB" id="A0AAC8Q8T6"/>